<dbReference type="OrthoDB" id="129465at2"/>
<proteinExistence type="inferred from homology"/>
<dbReference type="GO" id="GO:0032259">
    <property type="term" value="P:methylation"/>
    <property type="evidence" value="ECO:0007669"/>
    <property type="project" value="UniProtKB-KW"/>
</dbReference>
<evidence type="ECO:0000313" key="8">
    <source>
        <dbReference type="Proteomes" id="UP000451860"/>
    </source>
</evidence>
<feature type="domain" description="Methyltransferase small" evidence="5">
    <location>
        <begin position="157"/>
        <end position="254"/>
    </location>
</feature>
<evidence type="ECO:0000259" key="6">
    <source>
        <dbReference type="Pfam" id="PF23186"/>
    </source>
</evidence>
<keyword evidence="3 7" id="KW-0808">Transferase</keyword>
<keyword evidence="8" id="KW-1185">Reference proteome</keyword>
<dbReference type="CDD" id="cd02440">
    <property type="entry name" value="AdoMet_MTases"/>
    <property type="match status" value="1"/>
</dbReference>
<dbReference type="AlphaFoldDB" id="A0A7J5UK70"/>
<name>A0A7J5UK70_9MICO</name>
<feature type="domain" description="DUF7059" evidence="6">
    <location>
        <begin position="26"/>
        <end position="106"/>
    </location>
</feature>
<keyword evidence="2 7" id="KW-0489">Methyltransferase</keyword>
<dbReference type="InterPro" id="IPR029063">
    <property type="entry name" value="SAM-dependent_MTases_sf"/>
</dbReference>
<dbReference type="Proteomes" id="UP000451860">
    <property type="component" value="Unassembled WGS sequence"/>
</dbReference>
<dbReference type="GO" id="GO:0008757">
    <property type="term" value="F:S-adenosylmethionine-dependent methyltransferase activity"/>
    <property type="evidence" value="ECO:0007669"/>
    <property type="project" value="TreeGrafter"/>
</dbReference>
<dbReference type="GO" id="GO:0008276">
    <property type="term" value="F:protein methyltransferase activity"/>
    <property type="evidence" value="ECO:0007669"/>
    <property type="project" value="TreeGrafter"/>
</dbReference>
<dbReference type="Pfam" id="PF23186">
    <property type="entry name" value="DUF7059"/>
    <property type="match status" value="1"/>
</dbReference>
<evidence type="ECO:0000256" key="3">
    <source>
        <dbReference type="ARBA" id="ARBA00022679"/>
    </source>
</evidence>
<comment type="similarity">
    <text evidence="1">Belongs to the eukaryotic/archaeal PrmC-related family.</text>
</comment>
<dbReference type="Gene3D" id="3.40.50.150">
    <property type="entry name" value="Vaccinia Virus protein VP39"/>
    <property type="match status" value="1"/>
</dbReference>
<dbReference type="GO" id="GO:0003676">
    <property type="term" value="F:nucleic acid binding"/>
    <property type="evidence" value="ECO:0007669"/>
    <property type="project" value="InterPro"/>
</dbReference>
<dbReference type="PANTHER" id="PTHR45875">
    <property type="entry name" value="METHYLTRANSFERASE N6AMT1"/>
    <property type="match status" value="1"/>
</dbReference>
<gene>
    <name evidence="7" type="ORF">GB883_17845</name>
</gene>
<sequence>MSTRTSPAPPAGTAAQVAALRDDLAAAGFTVDGVAALLGDVAGAALHREQRVPALRLARAADDPVATLVRLFMLGDEVTAADVSAALPGPGAAGAQALGLVAAAGAAPEDPVRALVDLRPYGATDAAGTARWWVASDLGEVETGAPLTADHVLGIGGASLTLAQLTVRDARPRVLDLGTGCGIQALHAARHSEHVVATDVSARALGFAAFNAALAGTTFDLRRGSLLEPVAGEAFDLVVSNPPFVITPAAAYDAGLPLMEYRDAGRGGDLLVRDLVTGVGAHLAPGGVAQLLGNWEHHAGQPWPERVRGWLAASGLDGWVVQREVQDPAEYAELWLRDGGLRPELDRAAYEAAYAAWLGDFEARGVEGIGFGYVVLHRPAASRTPWHRVEEVSGPVQGPLGRHVAEVLAARAWLADLGADEAGGPTGLAALARQRLVVGPDVTEERYLAPGAADPQVLQLRQGGGLGRVVRPGTVVAGAVGACDGELTLGQIVAGLAALLEVPADEVAAEVLPAARELVLDGFLRPAA</sequence>
<dbReference type="GO" id="GO:0008170">
    <property type="term" value="F:N-methyltransferase activity"/>
    <property type="evidence" value="ECO:0007669"/>
    <property type="project" value="UniProtKB-ARBA"/>
</dbReference>
<dbReference type="InterPro" id="IPR007848">
    <property type="entry name" value="Small_mtfrase_dom"/>
</dbReference>
<dbReference type="Pfam" id="PF05175">
    <property type="entry name" value="MTS"/>
    <property type="match status" value="1"/>
</dbReference>
<dbReference type="InterPro" id="IPR055487">
    <property type="entry name" value="DUF7059"/>
</dbReference>
<dbReference type="RefSeq" id="WP_152203971.1">
    <property type="nucleotide sequence ID" value="NZ_VUKF01000039.1"/>
</dbReference>
<dbReference type="PROSITE" id="PS00092">
    <property type="entry name" value="N6_MTASE"/>
    <property type="match status" value="1"/>
</dbReference>
<dbReference type="InterPro" id="IPR052190">
    <property type="entry name" value="Euk-Arch_PrmC-MTase"/>
</dbReference>
<dbReference type="InterPro" id="IPR002052">
    <property type="entry name" value="DNA_methylase_N6_adenine_CS"/>
</dbReference>
<dbReference type="EMBL" id="WHJE01000130">
    <property type="protein sequence ID" value="KAE8762726.1"/>
    <property type="molecule type" value="Genomic_DNA"/>
</dbReference>
<evidence type="ECO:0000259" key="5">
    <source>
        <dbReference type="Pfam" id="PF05175"/>
    </source>
</evidence>
<organism evidence="7 8">
    <name type="scientific">Georgenia thermotolerans</name>
    <dbReference type="NCBI Taxonomy" id="527326"/>
    <lineage>
        <taxon>Bacteria</taxon>
        <taxon>Bacillati</taxon>
        <taxon>Actinomycetota</taxon>
        <taxon>Actinomycetes</taxon>
        <taxon>Micrococcales</taxon>
        <taxon>Bogoriellaceae</taxon>
        <taxon>Georgenia</taxon>
    </lineage>
</organism>
<reference evidence="7 8" key="1">
    <citation type="submission" date="2019-10" db="EMBL/GenBank/DDBJ databases">
        <title>Georgenia wutianyii sp. nov. and Georgenia yuyongxinii sp. nov. isolated from plateau pika (Ochotona curzoniae) in the Qinghai-Tibet plateau of China.</title>
        <authorList>
            <person name="Tian Z."/>
        </authorList>
    </citation>
    <scope>NUCLEOTIDE SEQUENCE [LARGE SCALE GENOMIC DNA]</scope>
    <source>
        <strain evidence="7 8">DSM 21501</strain>
    </source>
</reference>
<keyword evidence="4" id="KW-0949">S-adenosyl-L-methionine</keyword>
<evidence type="ECO:0000256" key="2">
    <source>
        <dbReference type="ARBA" id="ARBA00022603"/>
    </source>
</evidence>
<comment type="caution">
    <text evidence="7">The sequence shown here is derived from an EMBL/GenBank/DDBJ whole genome shotgun (WGS) entry which is preliminary data.</text>
</comment>
<dbReference type="PANTHER" id="PTHR45875:SF1">
    <property type="entry name" value="METHYLTRANSFERASE N6AMT1"/>
    <property type="match status" value="1"/>
</dbReference>
<protein>
    <submittedName>
        <fullName evidence="7">Methyltransferase</fullName>
    </submittedName>
</protein>
<dbReference type="GO" id="GO:0035657">
    <property type="term" value="C:eRF1 methyltransferase complex"/>
    <property type="evidence" value="ECO:0007669"/>
    <property type="project" value="TreeGrafter"/>
</dbReference>
<evidence type="ECO:0000256" key="1">
    <source>
        <dbReference type="ARBA" id="ARBA00006149"/>
    </source>
</evidence>
<evidence type="ECO:0000256" key="4">
    <source>
        <dbReference type="ARBA" id="ARBA00022691"/>
    </source>
</evidence>
<dbReference type="SUPFAM" id="SSF53335">
    <property type="entry name" value="S-adenosyl-L-methionine-dependent methyltransferases"/>
    <property type="match status" value="1"/>
</dbReference>
<accession>A0A7J5UK70</accession>
<evidence type="ECO:0000313" key="7">
    <source>
        <dbReference type="EMBL" id="KAE8762726.1"/>
    </source>
</evidence>